<dbReference type="PANTHER" id="PTHR43280">
    <property type="entry name" value="ARAC-FAMILY TRANSCRIPTIONAL REGULATOR"/>
    <property type="match status" value="1"/>
</dbReference>
<feature type="region of interest" description="Disordered" evidence="4">
    <location>
        <begin position="1"/>
        <end position="130"/>
    </location>
</feature>
<dbReference type="PANTHER" id="PTHR43280:SF2">
    <property type="entry name" value="HTH-TYPE TRANSCRIPTIONAL REGULATOR EXSA"/>
    <property type="match status" value="1"/>
</dbReference>
<dbReference type="InterPro" id="IPR020449">
    <property type="entry name" value="Tscrpt_reg_AraC-type_HTH"/>
</dbReference>
<keyword evidence="5" id="KW-1133">Transmembrane helix</keyword>
<keyword evidence="3" id="KW-0804">Transcription</keyword>
<dbReference type="PROSITE" id="PS01124">
    <property type="entry name" value="HTH_ARAC_FAMILY_2"/>
    <property type="match status" value="1"/>
</dbReference>
<dbReference type="Proteomes" id="UP000309676">
    <property type="component" value="Unassembled WGS sequence"/>
</dbReference>
<feature type="region of interest" description="Disordered" evidence="4">
    <location>
        <begin position="142"/>
        <end position="181"/>
    </location>
</feature>
<keyword evidence="8" id="KW-1185">Reference proteome</keyword>
<dbReference type="SUPFAM" id="SSF46689">
    <property type="entry name" value="Homeodomain-like"/>
    <property type="match status" value="1"/>
</dbReference>
<name>A0A5R9GIT1_9BACL</name>
<feature type="domain" description="HTH araC/xylS-type" evidence="6">
    <location>
        <begin position="904"/>
        <end position="1003"/>
    </location>
</feature>
<dbReference type="PRINTS" id="PR00032">
    <property type="entry name" value="HTHARAC"/>
</dbReference>
<dbReference type="InterPro" id="IPR009057">
    <property type="entry name" value="Homeodomain-like_sf"/>
</dbReference>
<feature type="region of interest" description="Disordered" evidence="4">
    <location>
        <begin position="1000"/>
        <end position="1020"/>
    </location>
</feature>
<organism evidence="7 8">
    <name type="scientific">Paenibacillus antri</name>
    <dbReference type="NCBI Taxonomy" id="2582848"/>
    <lineage>
        <taxon>Bacteria</taxon>
        <taxon>Bacillati</taxon>
        <taxon>Bacillota</taxon>
        <taxon>Bacilli</taxon>
        <taxon>Bacillales</taxon>
        <taxon>Paenibacillaceae</taxon>
        <taxon>Paenibacillus</taxon>
    </lineage>
</organism>
<protein>
    <submittedName>
        <fullName evidence="7">Helix-turn-helix domain-containing protein</fullName>
    </submittedName>
</protein>
<dbReference type="EMBL" id="VCIW01000002">
    <property type="protein sequence ID" value="TLS53318.1"/>
    <property type="molecule type" value="Genomic_DNA"/>
</dbReference>
<proteinExistence type="predicted"/>
<feature type="compositionally biased region" description="Basic and acidic residues" evidence="4">
    <location>
        <begin position="115"/>
        <end position="130"/>
    </location>
</feature>
<reference evidence="7 8" key="1">
    <citation type="submission" date="2019-05" db="EMBL/GenBank/DDBJ databases">
        <authorList>
            <person name="Narsing Rao M.P."/>
            <person name="Li W.J."/>
        </authorList>
    </citation>
    <scope>NUCLEOTIDE SEQUENCE [LARGE SCALE GENOMIC DNA]</scope>
    <source>
        <strain evidence="7 8">SYSU_K30003</strain>
    </source>
</reference>
<dbReference type="Gene3D" id="1.10.10.60">
    <property type="entry name" value="Homeodomain-like"/>
    <property type="match status" value="2"/>
</dbReference>
<evidence type="ECO:0000256" key="4">
    <source>
        <dbReference type="SAM" id="MobiDB-lite"/>
    </source>
</evidence>
<keyword evidence="5" id="KW-0472">Membrane</keyword>
<dbReference type="GO" id="GO:0043565">
    <property type="term" value="F:sequence-specific DNA binding"/>
    <property type="evidence" value="ECO:0007669"/>
    <property type="project" value="InterPro"/>
</dbReference>
<dbReference type="Pfam" id="PF12833">
    <property type="entry name" value="HTH_18"/>
    <property type="match status" value="1"/>
</dbReference>
<comment type="caution">
    <text evidence="7">The sequence shown here is derived from an EMBL/GenBank/DDBJ whole genome shotgun (WGS) entry which is preliminary data.</text>
</comment>
<dbReference type="GO" id="GO:0003700">
    <property type="term" value="F:DNA-binding transcription factor activity"/>
    <property type="evidence" value="ECO:0007669"/>
    <property type="project" value="InterPro"/>
</dbReference>
<dbReference type="PROSITE" id="PS00041">
    <property type="entry name" value="HTH_ARAC_FAMILY_1"/>
    <property type="match status" value="1"/>
</dbReference>
<feature type="transmembrane region" description="Helical" evidence="5">
    <location>
        <begin position="532"/>
        <end position="552"/>
    </location>
</feature>
<evidence type="ECO:0000313" key="8">
    <source>
        <dbReference type="Proteomes" id="UP000309676"/>
    </source>
</evidence>
<evidence type="ECO:0000259" key="6">
    <source>
        <dbReference type="PROSITE" id="PS01124"/>
    </source>
</evidence>
<evidence type="ECO:0000256" key="3">
    <source>
        <dbReference type="ARBA" id="ARBA00023163"/>
    </source>
</evidence>
<keyword evidence="1" id="KW-0805">Transcription regulation</keyword>
<evidence type="ECO:0000313" key="7">
    <source>
        <dbReference type="EMBL" id="TLS53318.1"/>
    </source>
</evidence>
<feature type="compositionally biased region" description="Basic and acidic residues" evidence="4">
    <location>
        <begin position="142"/>
        <end position="151"/>
    </location>
</feature>
<dbReference type="AlphaFoldDB" id="A0A5R9GIT1"/>
<dbReference type="InterPro" id="IPR018060">
    <property type="entry name" value="HTH_AraC"/>
</dbReference>
<feature type="transmembrane region" description="Helical" evidence="5">
    <location>
        <begin position="238"/>
        <end position="264"/>
    </location>
</feature>
<dbReference type="InterPro" id="IPR018062">
    <property type="entry name" value="HTH_AraC-typ_CS"/>
</dbReference>
<dbReference type="SMART" id="SM00342">
    <property type="entry name" value="HTH_ARAC"/>
    <property type="match status" value="1"/>
</dbReference>
<sequence length="1020" mass="116729">MPAHGERIHRLLPRHQRPVRHEGAAVAVGRSGGPHGSARTHPAPRGTVPRGGAGERRRHSRTGRRRRERARGGRRAGAHPAGLRRVRVEARREDDEPEPEDREAGRRAGHPVLLRRFDRKPGHGRLEQKFGRLAAAAARFDYGSHRDERQTKLPGVGSDEAQASGAGRRLDPGGTRHLPPRVGLLRTERGRLRSRRHSACPLRDGHVKIGSRRRDSQDWQDERVPMNNYLRKYRERRYFMRIVLSINLLIVSFMLASLLSAFWYSKKISLDSQQEANEKVLSQINYNITYMNETVKNFAISLFYDNDMAHLLYSGGIDRFEDTTRVIKLNKTIAYNSFVHSVVFYNSKRGVFFTGGDNAITAPNSTLINRIEGYLNGSDPIYKMQLMPIEFTPDVREPERKQDVFSLFLYDSLDEYTRTESALIINVKPEWLLEKLELANGQSGNGSNRMFILDQNQEIYSASARTDLDLEALKDEVYRHYAVSGNQVAQFTYAVGDDKHIVNYMVNPSVDWIIVDIEPYAVVWAAVDKLKLVFLTVAAVCLVLAVIASLFVTSKLYSPINGLLKQTKRFPGNDPDRFEEKDEISYISQIYNRLIETLMQEQVKQEGDEAILRSYYIRKLITDSSEFSEEDRQECIEKGYLRTSLTKDIVLGAIKLDDYAKLKAKTLGVDVNLLRFAVGNIVQEVLSEETDCDVVDMRSEHLVLILEAERMDEDRISRFVQLLRRAQSIVRDYYQVTFTVALAEPTTDSRELTARYEQALDYVTYKMNFGLGAVITPAMVRPNLDNPETQIPPELERKFIEAIKSNRQENVFQELEHIRRAIACMSSDAVIQSVIHLGIILKQTVREINQNKLAPLSVDLRSVDRLVFEKETLDDIFAEIGRMLNELFVDRKRGVENKDHVIVDTIKEVIQANYTNPNLGLQEISDRLKMSSAYVGRIFKRQETVSVADYINEIRLLKSVLLLENHNLQVNEISEKVGFSSPSYFFKLFKKRFGTTPKDYRIKKSLTDPPPVPEVHKNTN</sequence>
<evidence type="ECO:0000256" key="2">
    <source>
        <dbReference type="ARBA" id="ARBA00023125"/>
    </source>
</evidence>
<evidence type="ECO:0000256" key="5">
    <source>
        <dbReference type="SAM" id="Phobius"/>
    </source>
</evidence>
<gene>
    <name evidence="7" type="ORF">FE782_03320</name>
</gene>
<accession>A0A5R9GIT1</accession>
<evidence type="ECO:0000256" key="1">
    <source>
        <dbReference type="ARBA" id="ARBA00023015"/>
    </source>
</evidence>
<keyword evidence="2" id="KW-0238">DNA-binding</keyword>
<keyword evidence="5" id="KW-0812">Transmembrane</keyword>
<feature type="compositionally biased region" description="Basic residues" evidence="4">
    <location>
        <begin position="56"/>
        <end position="85"/>
    </location>
</feature>